<dbReference type="Gene3D" id="3.40.50.1000">
    <property type="entry name" value="HAD superfamily/HAD-like"/>
    <property type="match status" value="2"/>
</dbReference>
<name>A0A2S9KFS8_9BURK</name>
<dbReference type="InterPro" id="IPR036412">
    <property type="entry name" value="HAD-like_sf"/>
</dbReference>
<evidence type="ECO:0000256" key="2">
    <source>
        <dbReference type="ARBA" id="ARBA00022801"/>
    </source>
</evidence>
<dbReference type="GO" id="GO:0016787">
    <property type="term" value="F:hydrolase activity"/>
    <property type="evidence" value="ECO:0007669"/>
    <property type="project" value="UniProtKB-KW"/>
</dbReference>
<keyword evidence="2 4" id="KW-0378">Hydrolase</keyword>
<sequence>MLMRVAFLDLDHTLLAADSNQLWMDFLQSRQWVAAPEMAQHQRFMDDYAQGVLDFDALQAFRIGLDASLPPGQLEQCLAVFQREILLPAVAPLAPDLLSELRAQGLTTVVVSATRAALVEPVARQLAVDHLITSCFGPQKVHRVEAWLKAQGCSLAGLEESWFYSDSHNDLPLLEAVSHPVAVDPDFRLAQLAGQRQWPVLSLRRDIDQPLAA</sequence>
<keyword evidence="3" id="KW-0460">Magnesium</keyword>
<keyword evidence="1" id="KW-0479">Metal-binding</keyword>
<dbReference type="OrthoDB" id="9784466at2"/>
<dbReference type="PANTHER" id="PTHR43344:SF13">
    <property type="entry name" value="PHOSPHATASE RV3661-RELATED"/>
    <property type="match status" value="1"/>
</dbReference>
<evidence type="ECO:0000256" key="3">
    <source>
        <dbReference type="ARBA" id="ARBA00022842"/>
    </source>
</evidence>
<keyword evidence="5" id="KW-1185">Reference proteome</keyword>
<reference evidence="4 5" key="1">
    <citation type="submission" date="2018-03" db="EMBL/GenBank/DDBJ databases">
        <title>Comparative genomics illustrates the genes involved in a hyperalkaliphilic mechanisms of Serpentinomonas isolated from highly-alkaline calcium-rich serpentinized springs.</title>
        <authorList>
            <person name="Suzuki S."/>
            <person name="Ishii S."/>
            <person name="Walworth N."/>
            <person name="Bird L."/>
            <person name="Kuenen J.G."/>
            <person name="Nealson K.H."/>
        </authorList>
    </citation>
    <scope>NUCLEOTIDE SEQUENCE [LARGE SCALE GENOMIC DNA]</scope>
    <source>
        <strain evidence="4 5">83</strain>
    </source>
</reference>
<accession>A0A2S9KFS8</accession>
<dbReference type="InterPro" id="IPR050582">
    <property type="entry name" value="HAD-like_SerB"/>
</dbReference>
<gene>
    <name evidence="4" type="ORF">C6P61_06570</name>
</gene>
<evidence type="ECO:0000313" key="4">
    <source>
        <dbReference type="EMBL" id="PRD69301.1"/>
    </source>
</evidence>
<dbReference type="AlphaFoldDB" id="A0A2S9KFS8"/>
<dbReference type="NCBIfam" id="TIGR01488">
    <property type="entry name" value="HAD-SF-IB"/>
    <property type="match status" value="1"/>
</dbReference>
<dbReference type="EMBL" id="PVLR01000016">
    <property type="protein sequence ID" value="PRD69301.1"/>
    <property type="molecule type" value="Genomic_DNA"/>
</dbReference>
<evidence type="ECO:0000256" key="1">
    <source>
        <dbReference type="ARBA" id="ARBA00022723"/>
    </source>
</evidence>
<dbReference type="SUPFAM" id="SSF56784">
    <property type="entry name" value="HAD-like"/>
    <property type="match status" value="1"/>
</dbReference>
<dbReference type="PANTHER" id="PTHR43344">
    <property type="entry name" value="PHOSPHOSERINE PHOSPHATASE"/>
    <property type="match status" value="1"/>
</dbReference>
<comment type="caution">
    <text evidence="4">The sequence shown here is derived from an EMBL/GenBank/DDBJ whole genome shotgun (WGS) entry which is preliminary data.</text>
</comment>
<dbReference type="InterPro" id="IPR023214">
    <property type="entry name" value="HAD_sf"/>
</dbReference>
<dbReference type="GO" id="GO:0046872">
    <property type="term" value="F:metal ion binding"/>
    <property type="evidence" value="ECO:0007669"/>
    <property type="project" value="UniProtKB-KW"/>
</dbReference>
<dbReference type="Pfam" id="PF12710">
    <property type="entry name" value="HAD"/>
    <property type="match status" value="1"/>
</dbReference>
<dbReference type="Gene3D" id="1.20.1440.100">
    <property type="entry name" value="SG protein - dephosphorylation function"/>
    <property type="match status" value="1"/>
</dbReference>
<evidence type="ECO:0000313" key="5">
    <source>
        <dbReference type="Proteomes" id="UP000238326"/>
    </source>
</evidence>
<protein>
    <submittedName>
        <fullName evidence="4">HAD-IB family hydrolase</fullName>
    </submittedName>
</protein>
<organism evidence="4 5">
    <name type="scientific">Malikia spinosa</name>
    <dbReference type="NCBI Taxonomy" id="86180"/>
    <lineage>
        <taxon>Bacteria</taxon>
        <taxon>Pseudomonadati</taxon>
        <taxon>Pseudomonadota</taxon>
        <taxon>Betaproteobacteria</taxon>
        <taxon>Burkholderiales</taxon>
        <taxon>Comamonadaceae</taxon>
        <taxon>Malikia</taxon>
    </lineage>
</organism>
<proteinExistence type="predicted"/>
<dbReference type="Proteomes" id="UP000238326">
    <property type="component" value="Unassembled WGS sequence"/>
</dbReference>